<organism evidence="1 2">
    <name type="scientific">Ensete ventricosum</name>
    <name type="common">Abyssinian banana</name>
    <name type="synonym">Musa ensete</name>
    <dbReference type="NCBI Taxonomy" id="4639"/>
    <lineage>
        <taxon>Eukaryota</taxon>
        <taxon>Viridiplantae</taxon>
        <taxon>Streptophyta</taxon>
        <taxon>Embryophyta</taxon>
        <taxon>Tracheophyta</taxon>
        <taxon>Spermatophyta</taxon>
        <taxon>Magnoliopsida</taxon>
        <taxon>Liliopsida</taxon>
        <taxon>Zingiberales</taxon>
        <taxon>Musaceae</taxon>
        <taxon>Ensete</taxon>
    </lineage>
</organism>
<comment type="caution">
    <text evidence="1">The sequence shown here is derived from an EMBL/GenBank/DDBJ whole genome shotgun (WGS) entry which is preliminary data.</text>
</comment>
<dbReference type="AlphaFoldDB" id="A0A426ZFP1"/>
<sequence>MKEALRCASKGHTLRDYCPSLSHKNLNAMEMPSGGNMVQQIVVEQFEAIQHTRKKYDQSDWRIGLLQRLYSLKGNRQVREQGREPREQIQTPVTLTVIIVVVLPITLVPEIASPRPRVRNYSHCLLAAKRPEFSIRGATFTRFICLAGIIRGNGSEE</sequence>
<protein>
    <submittedName>
        <fullName evidence="1">Uncharacterized protein</fullName>
    </submittedName>
</protein>
<dbReference type="EMBL" id="AMZH03006851">
    <property type="protein sequence ID" value="RRT62788.1"/>
    <property type="molecule type" value="Genomic_DNA"/>
</dbReference>
<evidence type="ECO:0000313" key="2">
    <source>
        <dbReference type="Proteomes" id="UP000287651"/>
    </source>
</evidence>
<gene>
    <name evidence="1" type="ORF">B296_00003976</name>
</gene>
<reference evidence="1 2" key="1">
    <citation type="journal article" date="2014" name="Agronomy (Basel)">
        <title>A Draft Genome Sequence for Ensete ventricosum, the Drought-Tolerant Tree Against Hunger.</title>
        <authorList>
            <person name="Harrison J."/>
            <person name="Moore K.A."/>
            <person name="Paszkiewicz K."/>
            <person name="Jones T."/>
            <person name="Grant M."/>
            <person name="Ambacheew D."/>
            <person name="Muzemil S."/>
            <person name="Studholme D.J."/>
        </authorList>
    </citation>
    <scope>NUCLEOTIDE SEQUENCE [LARGE SCALE GENOMIC DNA]</scope>
</reference>
<name>A0A426ZFP1_ENSVE</name>
<evidence type="ECO:0000313" key="1">
    <source>
        <dbReference type="EMBL" id="RRT62788.1"/>
    </source>
</evidence>
<dbReference type="Proteomes" id="UP000287651">
    <property type="component" value="Unassembled WGS sequence"/>
</dbReference>
<accession>A0A426ZFP1</accession>
<proteinExistence type="predicted"/>